<evidence type="ECO:0000313" key="11">
    <source>
        <dbReference type="EnsemblMetazoa" id="MDOA005248-PA"/>
    </source>
</evidence>
<dbReference type="PANTHER" id="PTHR21016:SF1">
    <property type="entry name" value="TM2 DOMAIN-CONTAINING PROTEIN 1"/>
    <property type="match status" value="1"/>
</dbReference>
<sequence length="179" mass="20151">MLKSLFLVFLLITLVYGVAYDCTTLLMGQYLCPEPGRNQIDPKTQQFYGCERNGLAKVWCIAADGIECIGTNNNTFTKEMPCKWTNGYHLDTVLLLSVFTGMFGLDRFYLGYYGMGLLKACTLGGFFIGQLVDIILIALQIVRPADGSHYIIPYYGAGVNIIRSNNETYRVPRDDWNRA</sequence>
<feature type="domain" description="TM2" evidence="10">
    <location>
        <begin position="92"/>
        <end position="135"/>
    </location>
</feature>
<dbReference type="Proteomes" id="UP001652621">
    <property type="component" value="Unplaced"/>
</dbReference>
<evidence type="ECO:0000256" key="2">
    <source>
        <dbReference type="ARBA" id="ARBA00008284"/>
    </source>
</evidence>
<dbReference type="PANTHER" id="PTHR21016">
    <property type="entry name" value="BETA-AMYLOID BINDING PROTEIN-RELATED"/>
    <property type="match status" value="1"/>
</dbReference>
<organism evidence="11">
    <name type="scientific">Musca domestica</name>
    <name type="common">House fly</name>
    <dbReference type="NCBI Taxonomy" id="7370"/>
    <lineage>
        <taxon>Eukaryota</taxon>
        <taxon>Metazoa</taxon>
        <taxon>Ecdysozoa</taxon>
        <taxon>Arthropoda</taxon>
        <taxon>Hexapoda</taxon>
        <taxon>Insecta</taxon>
        <taxon>Pterygota</taxon>
        <taxon>Neoptera</taxon>
        <taxon>Endopterygota</taxon>
        <taxon>Diptera</taxon>
        <taxon>Brachycera</taxon>
        <taxon>Muscomorpha</taxon>
        <taxon>Muscoidea</taxon>
        <taxon>Muscidae</taxon>
        <taxon>Musca</taxon>
    </lineage>
</organism>
<dbReference type="InterPro" id="IPR050932">
    <property type="entry name" value="TM2D1-3-like"/>
</dbReference>
<evidence type="ECO:0000256" key="3">
    <source>
        <dbReference type="ARBA" id="ARBA00022692"/>
    </source>
</evidence>
<evidence type="ECO:0000313" key="12">
    <source>
        <dbReference type="Proteomes" id="UP001652621"/>
    </source>
</evidence>
<gene>
    <name evidence="11" type="primary">101888346</name>
    <name evidence="13" type="synonym">LOC101888346</name>
</gene>
<dbReference type="OrthoDB" id="5804096at2759"/>
<dbReference type="EnsemblMetazoa" id="MDOA005248-RA">
    <property type="protein sequence ID" value="MDOA005248-PA"/>
    <property type="gene ID" value="MDOA005248"/>
</dbReference>
<comment type="similarity">
    <text evidence="2">Belongs to the TM2 family.</text>
</comment>
<dbReference type="AlphaFoldDB" id="A0A1I8MII9"/>
<evidence type="ECO:0000256" key="5">
    <source>
        <dbReference type="ARBA" id="ARBA00022989"/>
    </source>
</evidence>
<keyword evidence="12" id="KW-1185">Reference proteome</keyword>
<keyword evidence="6 8" id="KW-0472">Membrane</keyword>
<dbReference type="GO" id="GO:0016020">
    <property type="term" value="C:membrane"/>
    <property type="evidence" value="ECO:0007669"/>
    <property type="project" value="UniProtKB-SubCell"/>
</dbReference>
<evidence type="ECO:0000256" key="9">
    <source>
        <dbReference type="SAM" id="SignalP"/>
    </source>
</evidence>
<keyword evidence="7" id="KW-0325">Glycoprotein</keyword>
<accession>A0A1I8MII9</accession>
<name>A0A1I8MII9_MUSDO</name>
<reference evidence="13" key="2">
    <citation type="submission" date="2025-04" db="UniProtKB">
        <authorList>
            <consortium name="RefSeq"/>
        </authorList>
    </citation>
    <scope>IDENTIFICATION</scope>
    <source>
        <strain evidence="13">Aabys</strain>
    </source>
</reference>
<evidence type="ECO:0000256" key="4">
    <source>
        <dbReference type="ARBA" id="ARBA00022729"/>
    </source>
</evidence>
<dbReference type="Pfam" id="PF05154">
    <property type="entry name" value="TM2"/>
    <property type="match status" value="1"/>
</dbReference>
<keyword evidence="5 8" id="KW-1133">Transmembrane helix</keyword>
<dbReference type="STRING" id="7370.A0A1I8MII9"/>
<protein>
    <submittedName>
        <fullName evidence="13">TM2 domain-containing protein CG10795</fullName>
    </submittedName>
</protein>
<dbReference type="VEuPathDB" id="VectorBase:MDOMA2_012281"/>
<evidence type="ECO:0000256" key="7">
    <source>
        <dbReference type="ARBA" id="ARBA00023180"/>
    </source>
</evidence>
<feature type="transmembrane region" description="Helical" evidence="8">
    <location>
        <begin position="87"/>
        <end position="105"/>
    </location>
</feature>
<feature type="transmembrane region" description="Helical" evidence="8">
    <location>
        <begin position="117"/>
        <end position="139"/>
    </location>
</feature>
<evidence type="ECO:0000256" key="6">
    <source>
        <dbReference type="ARBA" id="ARBA00023136"/>
    </source>
</evidence>
<dbReference type="InterPro" id="IPR007829">
    <property type="entry name" value="TM2"/>
</dbReference>
<dbReference type="KEGG" id="mde:101888346"/>
<evidence type="ECO:0000256" key="8">
    <source>
        <dbReference type="SAM" id="Phobius"/>
    </source>
</evidence>
<proteinExistence type="inferred from homology"/>
<keyword evidence="3 8" id="KW-0812">Transmembrane</keyword>
<feature type="chain" id="PRO_5044560402" evidence="9">
    <location>
        <begin position="18"/>
        <end position="179"/>
    </location>
</feature>
<feature type="signal peptide" evidence="9">
    <location>
        <begin position="1"/>
        <end position="17"/>
    </location>
</feature>
<evidence type="ECO:0000256" key="1">
    <source>
        <dbReference type="ARBA" id="ARBA00004141"/>
    </source>
</evidence>
<evidence type="ECO:0000313" key="13">
    <source>
        <dbReference type="RefSeq" id="XP_005179875.1"/>
    </source>
</evidence>
<reference evidence="11" key="1">
    <citation type="submission" date="2020-05" db="UniProtKB">
        <authorList>
            <consortium name="EnsemblMetazoa"/>
        </authorList>
    </citation>
    <scope>IDENTIFICATION</scope>
    <source>
        <strain evidence="11">Aabys</strain>
    </source>
</reference>
<dbReference type="RefSeq" id="XP_005179875.1">
    <property type="nucleotide sequence ID" value="XM_005179818.3"/>
</dbReference>
<dbReference type="eggNOG" id="KOG4272">
    <property type="taxonomic scope" value="Eukaryota"/>
</dbReference>
<evidence type="ECO:0000259" key="10">
    <source>
        <dbReference type="Pfam" id="PF05154"/>
    </source>
</evidence>
<dbReference type="VEuPathDB" id="VectorBase:MDOA005248"/>
<comment type="subcellular location">
    <subcellularLocation>
        <location evidence="1">Membrane</location>
        <topology evidence="1">Multi-pass membrane protein</topology>
    </subcellularLocation>
</comment>
<keyword evidence="4 9" id="KW-0732">Signal</keyword>